<comment type="caution">
    <text evidence="2">The sequence shown here is derived from an EMBL/GenBank/DDBJ whole genome shotgun (WGS) entry which is preliminary data.</text>
</comment>
<feature type="domain" description="GGDEF" evidence="1">
    <location>
        <begin position="221"/>
        <end position="334"/>
    </location>
</feature>
<name>A0A660SJA2_UNCW3</name>
<sequence length="334" mass="38694">MSKLGFILLDQRGKLRYWSQEMREIFGHDLESRLKEYLLLPSTQKLVVDGKDGVTHRLKLTKQWLSLERGDYLLVLIEDSRERERLTRFSAILDQIWIGVIETDLTRITYANKWAMKLFPDLKQHGLTHPLWQGIRIDELKKSGIIERTLLHNNHRYHQRLVYHPGSDSIQCFISEIAEAGIPGDVITELDYIDGTTKLYNQRGFEVILDQQLRLAERLKRGFILFLFQLRNLRPVADVFGPRTKERVILEFSSSLRETFRKTDILAHISEDLFAAVAIGAKKGTASIMIDRLNERLKFVTLEVAVGYAYFDPEDPCSGEDLLKRARMSLHAGI</sequence>
<dbReference type="Gene3D" id="3.30.70.270">
    <property type="match status" value="1"/>
</dbReference>
<proteinExistence type="predicted"/>
<evidence type="ECO:0000259" key="1">
    <source>
        <dbReference type="PROSITE" id="PS50887"/>
    </source>
</evidence>
<gene>
    <name evidence="2" type="ORF">DRP53_03705</name>
</gene>
<dbReference type="InterPro" id="IPR043128">
    <property type="entry name" value="Rev_trsase/Diguanyl_cyclase"/>
</dbReference>
<dbReference type="Pfam" id="PF00990">
    <property type="entry name" value="GGDEF"/>
    <property type="match status" value="1"/>
</dbReference>
<dbReference type="NCBIfam" id="TIGR00254">
    <property type="entry name" value="GGDEF"/>
    <property type="match status" value="1"/>
</dbReference>
<dbReference type="InterPro" id="IPR029787">
    <property type="entry name" value="Nucleotide_cyclase"/>
</dbReference>
<accession>A0A660SJA2</accession>
<organism evidence="2 3">
    <name type="scientific">candidate division WOR-3 bacterium</name>
    <dbReference type="NCBI Taxonomy" id="2052148"/>
    <lineage>
        <taxon>Bacteria</taxon>
        <taxon>Bacteria division WOR-3</taxon>
    </lineage>
</organism>
<evidence type="ECO:0000313" key="3">
    <source>
        <dbReference type="Proteomes" id="UP000268469"/>
    </source>
</evidence>
<dbReference type="InterPro" id="IPR000160">
    <property type="entry name" value="GGDEF_dom"/>
</dbReference>
<dbReference type="PANTHER" id="PTHR33121:SF79">
    <property type="entry name" value="CYCLIC DI-GMP PHOSPHODIESTERASE PDED-RELATED"/>
    <property type="match status" value="1"/>
</dbReference>
<dbReference type="SMART" id="SM00267">
    <property type="entry name" value="GGDEF"/>
    <property type="match status" value="1"/>
</dbReference>
<dbReference type="AlphaFoldDB" id="A0A660SJA2"/>
<dbReference type="GO" id="GO:0071111">
    <property type="term" value="F:cyclic-guanylate-specific phosphodiesterase activity"/>
    <property type="evidence" value="ECO:0007669"/>
    <property type="project" value="InterPro"/>
</dbReference>
<dbReference type="SUPFAM" id="SSF55073">
    <property type="entry name" value="Nucleotide cyclase"/>
    <property type="match status" value="1"/>
</dbReference>
<protein>
    <recommendedName>
        <fullName evidence="1">GGDEF domain-containing protein</fullName>
    </recommendedName>
</protein>
<reference evidence="2 3" key="1">
    <citation type="submission" date="2018-06" db="EMBL/GenBank/DDBJ databases">
        <title>Extensive metabolic versatility and redundancy in microbially diverse, dynamic hydrothermal sediments.</title>
        <authorList>
            <person name="Dombrowski N."/>
            <person name="Teske A."/>
            <person name="Baker B.J."/>
        </authorList>
    </citation>
    <scope>NUCLEOTIDE SEQUENCE [LARGE SCALE GENOMIC DNA]</scope>
    <source>
        <strain evidence="2">B36_G15</strain>
    </source>
</reference>
<evidence type="ECO:0000313" key="2">
    <source>
        <dbReference type="EMBL" id="RKX70817.1"/>
    </source>
</evidence>
<dbReference type="PANTHER" id="PTHR33121">
    <property type="entry name" value="CYCLIC DI-GMP PHOSPHODIESTERASE PDEF"/>
    <property type="match status" value="1"/>
</dbReference>
<dbReference type="InterPro" id="IPR050706">
    <property type="entry name" value="Cyclic-di-GMP_PDE-like"/>
</dbReference>
<dbReference type="EMBL" id="QNBE01000026">
    <property type="protein sequence ID" value="RKX70817.1"/>
    <property type="molecule type" value="Genomic_DNA"/>
</dbReference>
<dbReference type="Proteomes" id="UP000268469">
    <property type="component" value="Unassembled WGS sequence"/>
</dbReference>
<dbReference type="PROSITE" id="PS50887">
    <property type="entry name" value="GGDEF"/>
    <property type="match status" value="1"/>
</dbReference>